<proteinExistence type="inferred from homology"/>
<protein>
    <recommendedName>
        <fullName evidence="6">tRNA1(Val) (adenine(37)-N6)-methyltransferase</fullName>
        <ecNumber evidence="6">2.1.1.223</ecNumber>
    </recommendedName>
    <alternativeName>
        <fullName evidence="6">tRNA m6A37 methyltransferase</fullName>
    </alternativeName>
</protein>
<dbReference type="SUPFAM" id="SSF53335">
    <property type="entry name" value="S-adenosyl-L-methionine-dependent methyltransferases"/>
    <property type="match status" value="1"/>
</dbReference>
<dbReference type="GO" id="GO:0008168">
    <property type="term" value="F:methyltransferase activity"/>
    <property type="evidence" value="ECO:0007669"/>
    <property type="project" value="UniProtKB-KW"/>
</dbReference>
<evidence type="ECO:0000313" key="9">
    <source>
        <dbReference type="Proteomes" id="UP001165488"/>
    </source>
</evidence>
<keyword evidence="5 6" id="KW-0819">tRNA processing</keyword>
<evidence type="ECO:0000256" key="4">
    <source>
        <dbReference type="ARBA" id="ARBA00022691"/>
    </source>
</evidence>
<sequence>MKVSTDAVLLGAIAGTGAMVSALDIGVGTGVISLMLAQRFQDIEVVGVELDDEAYIQASENAKSSVFSNRITFHHGYFQDFSKNNTAQFNLIVSNPPYFPDHIKTKDLQRNKALHNDSLPFEELVLSVVPLLERSGEFWLILPPRQMQDFQALCLDHGLFPFHQVRVSDKAASKVIRVIQAFSFEQKGMVSKDLHIKNNDGTYAMGYRKLLKDFLTIF</sequence>
<dbReference type="RefSeq" id="WP_241274088.1">
    <property type="nucleotide sequence ID" value="NZ_JAKZGS010000003.1"/>
</dbReference>
<evidence type="ECO:0000256" key="2">
    <source>
        <dbReference type="ARBA" id="ARBA00022603"/>
    </source>
</evidence>
<comment type="caution">
    <text evidence="8">The sequence shown here is derived from an EMBL/GenBank/DDBJ whole genome shotgun (WGS) entry which is preliminary data.</text>
</comment>
<dbReference type="PANTHER" id="PTHR47739">
    <property type="entry name" value="TRNA1(VAL) (ADENINE(37)-N6)-METHYLTRANSFERASE"/>
    <property type="match status" value="1"/>
</dbReference>
<dbReference type="InterPro" id="IPR002052">
    <property type="entry name" value="DNA_methylase_N6_adenine_CS"/>
</dbReference>
<evidence type="ECO:0000256" key="5">
    <source>
        <dbReference type="ARBA" id="ARBA00022694"/>
    </source>
</evidence>
<name>A0ABS9ULT0_9BACT</name>
<organism evidence="8 9">
    <name type="scientific">Belliella calami</name>
    <dbReference type="NCBI Taxonomy" id="2923436"/>
    <lineage>
        <taxon>Bacteria</taxon>
        <taxon>Pseudomonadati</taxon>
        <taxon>Bacteroidota</taxon>
        <taxon>Cytophagia</taxon>
        <taxon>Cytophagales</taxon>
        <taxon>Cyclobacteriaceae</taxon>
        <taxon>Belliella</taxon>
    </lineage>
</organism>
<gene>
    <name evidence="8" type="ORF">MM236_06260</name>
</gene>
<dbReference type="PROSITE" id="PS00092">
    <property type="entry name" value="N6_MTASE"/>
    <property type="match status" value="1"/>
</dbReference>
<dbReference type="GO" id="GO:0032259">
    <property type="term" value="P:methylation"/>
    <property type="evidence" value="ECO:0007669"/>
    <property type="project" value="UniProtKB-KW"/>
</dbReference>
<keyword evidence="4 6" id="KW-0949">S-adenosyl-L-methionine</keyword>
<comment type="function">
    <text evidence="6">Specifically methylates the adenine in position 37 of tRNA(1)(Val) (anticodon cmo5UAC).</text>
</comment>
<evidence type="ECO:0000256" key="1">
    <source>
        <dbReference type="ARBA" id="ARBA00022490"/>
    </source>
</evidence>
<dbReference type="HAMAP" id="MF_01872">
    <property type="entry name" value="tRNA_methyltr_YfiC"/>
    <property type="match status" value="1"/>
</dbReference>
<comment type="subcellular location">
    <subcellularLocation>
        <location evidence="6">Cytoplasm</location>
    </subcellularLocation>
</comment>
<dbReference type="InterPro" id="IPR020596">
    <property type="entry name" value="rRNA_Ade_Mease_Trfase_CS"/>
</dbReference>
<keyword evidence="3 6" id="KW-0808">Transferase</keyword>
<dbReference type="Pfam" id="PF05175">
    <property type="entry name" value="MTS"/>
    <property type="match status" value="1"/>
</dbReference>
<evidence type="ECO:0000256" key="3">
    <source>
        <dbReference type="ARBA" id="ARBA00022679"/>
    </source>
</evidence>
<keyword evidence="9" id="KW-1185">Reference proteome</keyword>
<dbReference type="CDD" id="cd02440">
    <property type="entry name" value="AdoMet_MTases"/>
    <property type="match status" value="1"/>
</dbReference>
<evidence type="ECO:0000259" key="7">
    <source>
        <dbReference type="Pfam" id="PF05175"/>
    </source>
</evidence>
<keyword evidence="1 6" id="KW-0963">Cytoplasm</keyword>
<dbReference type="EC" id="2.1.1.223" evidence="6"/>
<reference evidence="8" key="1">
    <citation type="submission" date="2022-03" db="EMBL/GenBank/DDBJ databases">
        <title>De novo assembled genomes of Belliella spp. (Cyclobacteriaceae) strains.</title>
        <authorList>
            <person name="Szabo A."/>
            <person name="Korponai K."/>
            <person name="Felfoldi T."/>
        </authorList>
    </citation>
    <scope>NUCLEOTIDE SEQUENCE</scope>
    <source>
        <strain evidence="8">DSM 107340</strain>
    </source>
</reference>
<dbReference type="EMBL" id="JAKZGS010000003">
    <property type="protein sequence ID" value="MCH7397582.1"/>
    <property type="molecule type" value="Genomic_DNA"/>
</dbReference>
<dbReference type="InterPro" id="IPR007848">
    <property type="entry name" value="Small_mtfrase_dom"/>
</dbReference>
<comment type="similarity">
    <text evidence="6">Belongs to the methyltransferase superfamily. tRNA (adenine-N(6)-)-methyltransferase family.</text>
</comment>
<dbReference type="InterPro" id="IPR050210">
    <property type="entry name" value="tRNA_Adenine-N(6)_MTase"/>
</dbReference>
<keyword evidence="2 6" id="KW-0489">Methyltransferase</keyword>
<comment type="catalytic activity">
    <reaction evidence="6">
        <text>adenosine(37) in tRNA1(Val) + S-adenosyl-L-methionine = N(6)-methyladenosine(37) in tRNA1(Val) + S-adenosyl-L-homocysteine + H(+)</text>
        <dbReference type="Rhea" id="RHEA:43160"/>
        <dbReference type="Rhea" id="RHEA-COMP:10369"/>
        <dbReference type="Rhea" id="RHEA-COMP:10370"/>
        <dbReference type="ChEBI" id="CHEBI:15378"/>
        <dbReference type="ChEBI" id="CHEBI:57856"/>
        <dbReference type="ChEBI" id="CHEBI:59789"/>
        <dbReference type="ChEBI" id="CHEBI:74411"/>
        <dbReference type="ChEBI" id="CHEBI:74449"/>
        <dbReference type="EC" id="2.1.1.223"/>
    </reaction>
</comment>
<dbReference type="InterPro" id="IPR029063">
    <property type="entry name" value="SAM-dependent_MTases_sf"/>
</dbReference>
<evidence type="ECO:0000256" key="6">
    <source>
        <dbReference type="HAMAP-Rule" id="MF_01872"/>
    </source>
</evidence>
<dbReference type="Gene3D" id="3.40.50.150">
    <property type="entry name" value="Vaccinia Virus protein VP39"/>
    <property type="match status" value="1"/>
</dbReference>
<dbReference type="Proteomes" id="UP001165488">
    <property type="component" value="Unassembled WGS sequence"/>
</dbReference>
<accession>A0ABS9ULT0</accession>
<dbReference type="PANTHER" id="PTHR47739:SF1">
    <property type="entry name" value="TRNA1(VAL) (ADENINE(37)-N6)-METHYLTRANSFERASE"/>
    <property type="match status" value="1"/>
</dbReference>
<feature type="domain" description="Methyltransferase small" evidence="7">
    <location>
        <begin position="20"/>
        <end position="105"/>
    </location>
</feature>
<dbReference type="PROSITE" id="PS01131">
    <property type="entry name" value="RRNA_A_DIMETH"/>
    <property type="match status" value="1"/>
</dbReference>
<evidence type="ECO:0000313" key="8">
    <source>
        <dbReference type="EMBL" id="MCH7397582.1"/>
    </source>
</evidence>
<dbReference type="InterPro" id="IPR022882">
    <property type="entry name" value="tRNA_adenine-N6_MeTrfase"/>
</dbReference>